<dbReference type="EMBL" id="CAJA01000202">
    <property type="protein sequence ID" value="CCH73470.1"/>
    <property type="molecule type" value="Genomic_DNA"/>
</dbReference>
<sequence>MTATPAEQPQDFLVWLATQSEGRTASELSDGLAELVRRVKDTGKKGSISLTISVEPMKGADEHTMIVKDSINLKLPEFDRTASVYFSDKDGGLHRNDPRQLSWDTQLREVPPPAGVDPATGEIVDTPKG</sequence>
<dbReference type="RefSeq" id="WP_048699079.1">
    <property type="nucleotide sequence ID" value="NZ_HG764815.1"/>
</dbReference>
<organism evidence="3 4">
    <name type="scientific">Nostocoides australiense Ben110</name>
    <dbReference type="NCBI Taxonomy" id="1193182"/>
    <lineage>
        <taxon>Bacteria</taxon>
        <taxon>Bacillati</taxon>
        <taxon>Actinomycetota</taxon>
        <taxon>Actinomycetes</taxon>
        <taxon>Micrococcales</taxon>
        <taxon>Intrasporangiaceae</taxon>
        <taxon>Nostocoides</taxon>
    </lineage>
</organism>
<dbReference type="AlphaFoldDB" id="W6K0W2"/>
<reference evidence="3 4" key="2">
    <citation type="journal article" date="2013" name="ISME J.">
        <title>A metabolic model for members of the genus Tetrasphaera involved in enhanced biological phosphorus removal.</title>
        <authorList>
            <person name="Kristiansen R."/>
            <person name="Nguyen H.T.T."/>
            <person name="Saunders A.M."/>
            <person name="Nielsen J.L."/>
            <person name="Wimmer R."/>
            <person name="Le V.Q."/>
            <person name="McIlroy S.J."/>
            <person name="Petrovski S."/>
            <person name="Seviour R.J."/>
            <person name="Calteau A."/>
            <person name="Nielsen K.L."/>
            <person name="Nielsen P.H."/>
        </authorList>
    </citation>
    <scope>NUCLEOTIDE SEQUENCE [LARGE SCALE GENOMIC DNA]</scope>
    <source>
        <strain evidence="3 4">Ben110</strain>
    </source>
</reference>
<name>W6K0W2_9MICO</name>
<evidence type="ECO:0000313" key="2">
    <source>
        <dbReference type="EMBL" id="CCH73470.1"/>
    </source>
</evidence>
<comment type="caution">
    <text evidence="3">The sequence shown here is derived from an EMBL/GenBank/DDBJ whole genome shotgun (WGS) entry which is preliminary data.</text>
</comment>
<gene>
    <name evidence="2" type="ORF">BN11_2800002</name>
    <name evidence="3" type="ORF">BN11_5040017</name>
</gene>
<protein>
    <submittedName>
        <fullName evidence="3">Uncharacterized protein</fullName>
    </submittedName>
</protein>
<dbReference type="Proteomes" id="UP000035763">
    <property type="component" value="Unassembled WGS sequence"/>
</dbReference>
<dbReference type="OrthoDB" id="3627266at2"/>
<dbReference type="EMBL" id="CAJA01000451">
    <property type="protein sequence ID" value="CCH75102.1"/>
    <property type="molecule type" value="Genomic_DNA"/>
</dbReference>
<proteinExistence type="predicted"/>
<reference evidence="3" key="1">
    <citation type="submission" date="2012-05" db="EMBL/GenBank/DDBJ databases">
        <authorList>
            <person name="McIlroy S."/>
        </authorList>
    </citation>
    <scope>NUCLEOTIDE SEQUENCE</scope>
    <source>
        <strain evidence="3">Ben110</strain>
    </source>
</reference>
<evidence type="ECO:0000313" key="4">
    <source>
        <dbReference type="Proteomes" id="UP000035763"/>
    </source>
</evidence>
<feature type="region of interest" description="Disordered" evidence="1">
    <location>
        <begin position="87"/>
        <end position="129"/>
    </location>
</feature>
<feature type="compositionally biased region" description="Basic and acidic residues" evidence="1">
    <location>
        <begin position="87"/>
        <end position="98"/>
    </location>
</feature>
<evidence type="ECO:0000256" key="1">
    <source>
        <dbReference type="SAM" id="MobiDB-lite"/>
    </source>
</evidence>
<keyword evidence="4" id="KW-1185">Reference proteome</keyword>
<accession>W6K0W2</accession>
<evidence type="ECO:0000313" key="3">
    <source>
        <dbReference type="EMBL" id="CCH75102.1"/>
    </source>
</evidence>